<dbReference type="Pfam" id="PF03070">
    <property type="entry name" value="TENA_THI-4"/>
    <property type="match status" value="1"/>
</dbReference>
<dbReference type="InterPro" id="IPR050967">
    <property type="entry name" value="Thiamine_Salvage_TenA"/>
</dbReference>
<evidence type="ECO:0000313" key="4">
    <source>
        <dbReference type="Proteomes" id="UP001501521"/>
    </source>
</evidence>
<comment type="caution">
    <text evidence="3">The sequence shown here is derived from an EMBL/GenBank/DDBJ whole genome shotgun (WGS) entry which is preliminary data.</text>
</comment>
<evidence type="ECO:0000259" key="2">
    <source>
        <dbReference type="Pfam" id="PF03070"/>
    </source>
</evidence>
<evidence type="ECO:0000313" key="3">
    <source>
        <dbReference type="EMBL" id="GAA4893654.1"/>
    </source>
</evidence>
<gene>
    <name evidence="3" type="ORF">GCM10025789_08550</name>
</gene>
<feature type="domain" description="Thiaminase-2/PQQC" evidence="2">
    <location>
        <begin position="29"/>
        <end position="222"/>
    </location>
</feature>
<dbReference type="InterPro" id="IPR004305">
    <property type="entry name" value="Thiaminase-2/PQQC"/>
</dbReference>
<evidence type="ECO:0000256" key="1">
    <source>
        <dbReference type="ARBA" id="ARBA00004948"/>
    </source>
</evidence>
<comment type="pathway">
    <text evidence="1">Cofactor biosynthesis; thiamine diphosphate biosynthesis.</text>
</comment>
<name>A0ABP9F3Q1_9ACTN</name>
<dbReference type="PANTHER" id="PTHR43198:SF2">
    <property type="entry name" value="SI:CH1073-67J19.1-RELATED"/>
    <property type="match status" value="1"/>
</dbReference>
<accession>A0ABP9F3Q1</accession>
<dbReference type="EMBL" id="BAABLV010000013">
    <property type="protein sequence ID" value="GAA4893654.1"/>
    <property type="molecule type" value="Genomic_DNA"/>
</dbReference>
<organism evidence="3 4">
    <name type="scientific">Tessaracoccus lubricantis</name>
    <dbReference type="NCBI Taxonomy" id="545543"/>
    <lineage>
        <taxon>Bacteria</taxon>
        <taxon>Bacillati</taxon>
        <taxon>Actinomycetota</taxon>
        <taxon>Actinomycetes</taxon>
        <taxon>Propionibacteriales</taxon>
        <taxon>Propionibacteriaceae</taxon>
        <taxon>Tessaracoccus</taxon>
    </lineage>
</organism>
<dbReference type="Gene3D" id="1.20.910.10">
    <property type="entry name" value="Heme oxygenase-like"/>
    <property type="match status" value="1"/>
</dbReference>
<dbReference type="InterPro" id="IPR016084">
    <property type="entry name" value="Haem_Oase-like_multi-hlx"/>
</dbReference>
<proteinExistence type="predicted"/>
<reference evidence="4" key="1">
    <citation type="journal article" date="2019" name="Int. J. Syst. Evol. Microbiol.">
        <title>The Global Catalogue of Microorganisms (GCM) 10K type strain sequencing project: providing services to taxonomists for standard genome sequencing and annotation.</title>
        <authorList>
            <consortium name="The Broad Institute Genomics Platform"/>
            <consortium name="The Broad Institute Genome Sequencing Center for Infectious Disease"/>
            <person name="Wu L."/>
            <person name="Ma J."/>
        </authorList>
    </citation>
    <scope>NUCLEOTIDE SEQUENCE [LARGE SCALE GENOMIC DNA]</scope>
    <source>
        <strain evidence="4">JCM 19125</strain>
    </source>
</reference>
<dbReference type="SUPFAM" id="SSF48613">
    <property type="entry name" value="Heme oxygenase-like"/>
    <property type="match status" value="1"/>
</dbReference>
<dbReference type="CDD" id="cd19365">
    <property type="entry name" value="TenA_C-like"/>
    <property type="match status" value="1"/>
</dbReference>
<keyword evidence="4" id="KW-1185">Reference proteome</keyword>
<dbReference type="Proteomes" id="UP001501521">
    <property type="component" value="Unassembled WGS sequence"/>
</dbReference>
<dbReference type="RefSeq" id="WP_345579483.1">
    <property type="nucleotide sequence ID" value="NZ_BAABLV010000013.1"/>
</dbReference>
<protein>
    <recommendedName>
        <fullName evidence="2">Thiaminase-2/PQQC domain-containing protein</fullName>
    </recommendedName>
</protein>
<dbReference type="PANTHER" id="PTHR43198">
    <property type="entry name" value="BIFUNCTIONAL TH2 PROTEIN"/>
    <property type="match status" value="1"/>
</dbReference>
<sequence length="228" mass="24716">MTITWKTGEFSARAWDATAEIRRRIDALPLLTELADGTLDVNRFVEYLVQDDFYLRGYTRALAMLATRAPSPEASGFWATSAGGAVAAEVEMHAGLMADPVLAGAPRPAVASPTTRAYVNMLQTMTAYEPYAVGVAAVLPCYWVYADVGARLAETASAVKDHPFGAWAAAYADPAFQDATRQAIVFLDEAAAAADDATRAAMLTAFVDATYYEEQFWAKSYQQEAWTV</sequence>